<feature type="non-terminal residue" evidence="1">
    <location>
        <position position="47"/>
    </location>
</feature>
<dbReference type="Proteomes" id="UP000265520">
    <property type="component" value="Unassembled WGS sequence"/>
</dbReference>
<keyword evidence="2" id="KW-1185">Reference proteome</keyword>
<reference evidence="1 2" key="1">
    <citation type="journal article" date="2018" name="Front. Plant Sci.">
        <title>Red Clover (Trifolium pratense) and Zigzag Clover (T. medium) - A Picture of Genomic Similarities and Differences.</title>
        <authorList>
            <person name="Dluhosova J."/>
            <person name="Istvanek J."/>
            <person name="Nedelnik J."/>
            <person name="Repkova J."/>
        </authorList>
    </citation>
    <scope>NUCLEOTIDE SEQUENCE [LARGE SCALE GENOMIC DNA]</scope>
    <source>
        <strain evidence="2">cv. 10/8</strain>
        <tissue evidence="1">Leaf</tissue>
    </source>
</reference>
<name>A0A392VPR9_9FABA</name>
<comment type="caution">
    <text evidence="1">The sequence shown here is derived from an EMBL/GenBank/DDBJ whole genome shotgun (WGS) entry which is preliminary data.</text>
</comment>
<protein>
    <submittedName>
        <fullName evidence="1">Uncharacterized protein</fullName>
    </submittedName>
</protein>
<organism evidence="1 2">
    <name type="scientific">Trifolium medium</name>
    <dbReference type="NCBI Taxonomy" id="97028"/>
    <lineage>
        <taxon>Eukaryota</taxon>
        <taxon>Viridiplantae</taxon>
        <taxon>Streptophyta</taxon>
        <taxon>Embryophyta</taxon>
        <taxon>Tracheophyta</taxon>
        <taxon>Spermatophyta</taxon>
        <taxon>Magnoliopsida</taxon>
        <taxon>eudicotyledons</taxon>
        <taxon>Gunneridae</taxon>
        <taxon>Pentapetalae</taxon>
        <taxon>rosids</taxon>
        <taxon>fabids</taxon>
        <taxon>Fabales</taxon>
        <taxon>Fabaceae</taxon>
        <taxon>Papilionoideae</taxon>
        <taxon>50 kb inversion clade</taxon>
        <taxon>NPAAA clade</taxon>
        <taxon>Hologalegina</taxon>
        <taxon>IRL clade</taxon>
        <taxon>Trifolieae</taxon>
        <taxon>Trifolium</taxon>
    </lineage>
</organism>
<evidence type="ECO:0000313" key="2">
    <source>
        <dbReference type="Proteomes" id="UP000265520"/>
    </source>
</evidence>
<proteinExistence type="predicted"/>
<accession>A0A392VPR9</accession>
<dbReference type="EMBL" id="LXQA011219492">
    <property type="protein sequence ID" value="MCI89442.1"/>
    <property type="molecule type" value="Genomic_DNA"/>
</dbReference>
<evidence type="ECO:0000313" key="1">
    <source>
        <dbReference type="EMBL" id="MCI89442.1"/>
    </source>
</evidence>
<sequence length="47" mass="4909">MKALKAQVLANFVTEMTHPATPTDGADKWTIFFDGASSPTGAGAEII</sequence>
<dbReference type="AlphaFoldDB" id="A0A392VPR9"/>